<feature type="binding site" evidence="9">
    <location>
        <position position="233"/>
    </location>
    <ligand>
        <name>ATP</name>
        <dbReference type="ChEBI" id="CHEBI:30616"/>
    </ligand>
</feature>
<dbReference type="PRINTS" id="PR00477">
    <property type="entry name" value="PHGLYCKINASE"/>
</dbReference>
<dbReference type="EMBL" id="CM010719">
    <property type="protein sequence ID" value="RZC61137.1"/>
    <property type="molecule type" value="Genomic_DNA"/>
</dbReference>
<name>A0A4Y7JK57_PAPSO</name>
<proteinExistence type="inferred from homology"/>
<dbReference type="GO" id="GO:0004618">
    <property type="term" value="F:phosphoglycerate kinase activity"/>
    <property type="evidence" value="ECO:0007669"/>
    <property type="project" value="UniProtKB-EC"/>
</dbReference>
<dbReference type="SUPFAM" id="SSF53748">
    <property type="entry name" value="Phosphoglycerate kinase"/>
    <property type="match status" value="1"/>
</dbReference>
<evidence type="ECO:0000256" key="11">
    <source>
        <dbReference type="RuleBase" id="RU000696"/>
    </source>
</evidence>
<evidence type="ECO:0000313" key="13">
    <source>
        <dbReference type="Proteomes" id="UP000316621"/>
    </source>
</evidence>
<evidence type="ECO:0000256" key="8">
    <source>
        <dbReference type="ARBA" id="ARBA00022842"/>
    </source>
</evidence>
<dbReference type="InterPro" id="IPR001576">
    <property type="entry name" value="Phosphoglycerate_kinase"/>
</dbReference>
<dbReference type="AlphaFoldDB" id="A0A4Y7JK57"/>
<dbReference type="EC" id="2.7.2.3" evidence="3 10"/>
<dbReference type="Gramene" id="RZC61137">
    <property type="protein sequence ID" value="RZC61137"/>
    <property type="gene ID" value="C5167_022883"/>
</dbReference>
<comment type="subunit">
    <text evidence="11">Monomer.</text>
</comment>
<dbReference type="Proteomes" id="UP000316621">
    <property type="component" value="Chromosome 5"/>
</dbReference>
<reference evidence="12 13" key="1">
    <citation type="journal article" date="2018" name="Science">
        <title>The opium poppy genome and morphinan production.</title>
        <authorList>
            <person name="Guo L."/>
            <person name="Winzer T."/>
            <person name="Yang X."/>
            <person name="Li Y."/>
            <person name="Ning Z."/>
            <person name="He Z."/>
            <person name="Teodor R."/>
            <person name="Lu Y."/>
            <person name="Bowser T.A."/>
            <person name="Graham I.A."/>
            <person name="Ye K."/>
        </authorList>
    </citation>
    <scope>NUCLEOTIDE SEQUENCE [LARGE SCALE GENOMIC DNA]</scope>
    <source>
        <strain evidence="13">cv. HN1</strain>
        <tissue evidence="12">Leaves</tissue>
    </source>
</reference>
<evidence type="ECO:0000256" key="10">
    <source>
        <dbReference type="RuleBase" id="RU000532"/>
    </source>
</evidence>
<dbReference type="InterPro" id="IPR036043">
    <property type="entry name" value="Phosphoglycerate_kinase_sf"/>
</dbReference>
<dbReference type="Pfam" id="PF00162">
    <property type="entry name" value="PGK"/>
    <property type="match status" value="1"/>
</dbReference>
<evidence type="ECO:0000256" key="7">
    <source>
        <dbReference type="ARBA" id="ARBA00022840"/>
    </source>
</evidence>
<dbReference type="GO" id="GO:0006094">
    <property type="term" value="P:gluconeogenesis"/>
    <property type="evidence" value="ECO:0007669"/>
    <property type="project" value="TreeGrafter"/>
</dbReference>
<dbReference type="GO" id="GO:0043531">
    <property type="term" value="F:ADP binding"/>
    <property type="evidence" value="ECO:0007669"/>
    <property type="project" value="TreeGrafter"/>
</dbReference>
<evidence type="ECO:0000256" key="1">
    <source>
        <dbReference type="ARBA" id="ARBA00001946"/>
    </source>
</evidence>
<evidence type="ECO:0000256" key="6">
    <source>
        <dbReference type="ARBA" id="ARBA00022777"/>
    </source>
</evidence>
<dbReference type="PANTHER" id="PTHR11406:SF27">
    <property type="entry name" value="PHOSPHOGLYCERATE KINASE 3, CYTOSOLIC"/>
    <property type="match status" value="1"/>
</dbReference>
<accession>A0A4Y7JK57</accession>
<gene>
    <name evidence="12" type="ORF">C5167_022883</name>
</gene>
<dbReference type="GO" id="GO:0006096">
    <property type="term" value="P:glycolytic process"/>
    <property type="evidence" value="ECO:0007669"/>
    <property type="project" value="InterPro"/>
</dbReference>
<dbReference type="PANTHER" id="PTHR11406">
    <property type="entry name" value="PHOSPHOGLYCERATE KINASE"/>
    <property type="match status" value="1"/>
</dbReference>
<sequence>MDRHSHTYRHSYPYLIDSGTPLTYDPIYKDKKHPSVTVTKKRSVDDLEEADLRGKRVLVRVELNDSSEIPATAPTIQYLINHRARVILCGHLGGHGDEVTPSSLRDVTPVLSQVIGTTVVMASGCIGEEVEEMVAALQDGDIVLLENVRMYKEEVENGHCFAEKLASLADLYVNDAFQTTSLAHTSTLGVTKFLRPAVAGLTMKKELDYLVGVASHPSRPFAAIVGGSKLSSKWELIEALLDKVDILLLGGEMIFTFYKAQGCSVGSSLVEEHMFDLAMSILKKAKDKKVELIIPNDVLISRLNTRDTEIKQVSVHSIPNGWRGVDIGSCTIYMYACHLAVAKTILWIGAMGASNISIGTESVVNFVSDVLDTAIGLTVLNVLAFQAVAKLLAELSDKGATTVVAEGVSIASLERLGVADKMSHISRGGVTTTALLQGSSLPSLLALDDAV</sequence>
<dbReference type="GO" id="GO:0005524">
    <property type="term" value="F:ATP binding"/>
    <property type="evidence" value="ECO:0007669"/>
    <property type="project" value="UniProtKB-KW"/>
</dbReference>
<evidence type="ECO:0000256" key="5">
    <source>
        <dbReference type="ARBA" id="ARBA00022741"/>
    </source>
</evidence>
<dbReference type="STRING" id="3469.A0A4Y7JK57"/>
<keyword evidence="7 9" id="KW-0067">ATP-binding</keyword>
<evidence type="ECO:0000256" key="3">
    <source>
        <dbReference type="ARBA" id="ARBA00013061"/>
    </source>
</evidence>
<keyword evidence="5" id="KW-0547">Nucleotide-binding</keyword>
<keyword evidence="13" id="KW-1185">Reference proteome</keyword>
<comment type="cofactor">
    <cofactor evidence="1">
        <name>Mg(2+)</name>
        <dbReference type="ChEBI" id="CHEBI:18420"/>
    </cofactor>
</comment>
<keyword evidence="6 10" id="KW-0418">Kinase</keyword>
<organism evidence="12 13">
    <name type="scientific">Papaver somniferum</name>
    <name type="common">Opium poppy</name>
    <dbReference type="NCBI Taxonomy" id="3469"/>
    <lineage>
        <taxon>Eukaryota</taxon>
        <taxon>Viridiplantae</taxon>
        <taxon>Streptophyta</taxon>
        <taxon>Embryophyta</taxon>
        <taxon>Tracheophyta</taxon>
        <taxon>Spermatophyta</taxon>
        <taxon>Magnoliopsida</taxon>
        <taxon>Ranunculales</taxon>
        <taxon>Papaveraceae</taxon>
        <taxon>Papaveroideae</taxon>
        <taxon>Papaver</taxon>
    </lineage>
</organism>
<keyword evidence="4 10" id="KW-0808">Transferase</keyword>
<dbReference type="Gene3D" id="3.40.50.1260">
    <property type="entry name" value="Phosphoglycerate kinase, N-terminal domain"/>
    <property type="match status" value="2"/>
</dbReference>
<dbReference type="InterPro" id="IPR015824">
    <property type="entry name" value="Phosphoglycerate_kinase_N"/>
</dbReference>
<protein>
    <recommendedName>
        <fullName evidence="3 10">Phosphoglycerate kinase</fullName>
        <ecNumber evidence="3 10">2.7.2.3</ecNumber>
    </recommendedName>
</protein>
<dbReference type="PIRSF" id="PIRSF000724">
    <property type="entry name" value="Pgk"/>
    <property type="match status" value="1"/>
</dbReference>
<evidence type="ECO:0000256" key="4">
    <source>
        <dbReference type="ARBA" id="ARBA00022679"/>
    </source>
</evidence>
<comment type="similarity">
    <text evidence="2 10">Belongs to the phosphoglycerate kinase family.</text>
</comment>
<evidence type="ECO:0000313" key="12">
    <source>
        <dbReference type="EMBL" id="RZC61137.1"/>
    </source>
</evidence>
<comment type="catalytic activity">
    <reaction evidence="10">
        <text>(2R)-3-phosphoglycerate + ATP = (2R)-3-phospho-glyceroyl phosphate + ADP</text>
        <dbReference type="Rhea" id="RHEA:14801"/>
        <dbReference type="ChEBI" id="CHEBI:30616"/>
        <dbReference type="ChEBI" id="CHEBI:57604"/>
        <dbReference type="ChEBI" id="CHEBI:58272"/>
        <dbReference type="ChEBI" id="CHEBI:456216"/>
        <dbReference type="EC" id="2.7.2.3"/>
    </reaction>
</comment>
<evidence type="ECO:0000256" key="2">
    <source>
        <dbReference type="ARBA" id="ARBA00008982"/>
    </source>
</evidence>
<evidence type="ECO:0000256" key="9">
    <source>
        <dbReference type="PIRSR" id="PIRSR000724-2"/>
    </source>
</evidence>
<dbReference type="GO" id="GO:0005829">
    <property type="term" value="C:cytosol"/>
    <property type="evidence" value="ECO:0007669"/>
    <property type="project" value="TreeGrafter"/>
</dbReference>
<keyword evidence="8" id="KW-0460">Magnesium</keyword>